<keyword evidence="2" id="KW-1185">Reference proteome</keyword>
<gene>
    <name evidence="1" type="ORF">MRB53_028552</name>
</gene>
<sequence>MHLRLGSVPALVVSSAKLAREVMKHQDLNFCSRPSFVSQKRLSYNFLYIGLAPCGKYWREKRKDCMVELFSPKRIESFGFIREKEVARMIQSISKSYSSFKPINLSDMLLTLNKQQRWLEKNFNVDAFYDQVIDEHLDPKRPSQEHQEFLDVLIQVQKDLNLTRDHIKGVLLNILIAGTDTSAATVVWAMSELIRNPGIMKAAQDEVRRDIGSKKKVEESDLAQHQYLKLVLKETFRLHSPVPLLLPRETIRHCMINGNDILPKTSVFVNAAAIGHDPERGKNPDEFMPERFIDSEQTEAFRAYTIWCRQKDLPRDSLWNCSCGAYHGKSSPLLQLGISFWNEQTEHGHD</sequence>
<evidence type="ECO:0000313" key="2">
    <source>
        <dbReference type="Proteomes" id="UP001234297"/>
    </source>
</evidence>
<evidence type="ECO:0000313" key="1">
    <source>
        <dbReference type="EMBL" id="KAJ8620023.1"/>
    </source>
</evidence>
<name>A0ACC2KGH5_PERAE</name>
<accession>A0ACC2KGH5</accession>
<dbReference type="Proteomes" id="UP001234297">
    <property type="component" value="Chromosome 9"/>
</dbReference>
<reference evidence="1 2" key="1">
    <citation type="journal article" date="2022" name="Hortic Res">
        <title>A haplotype resolved chromosomal level avocado genome allows analysis of novel avocado genes.</title>
        <authorList>
            <person name="Nath O."/>
            <person name="Fletcher S.J."/>
            <person name="Hayward A."/>
            <person name="Shaw L.M."/>
            <person name="Masouleh A.K."/>
            <person name="Furtado A."/>
            <person name="Henry R.J."/>
            <person name="Mitter N."/>
        </authorList>
    </citation>
    <scope>NUCLEOTIDE SEQUENCE [LARGE SCALE GENOMIC DNA]</scope>
    <source>
        <strain evidence="2">cv. Hass</strain>
    </source>
</reference>
<organism evidence="1 2">
    <name type="scientific">Persea americana</name>
    <name type="common">Avocado</name>
    <dbReference type="NCBI Taxonomy" id="3435"/>
    <lineage>
        <taxon>Eukaryota</taxon>
        <taxon>Viridiplantae</taxon>
        <taxon>Streptophyta</taxon>
        <taxon>Embryophyta</taxon>
        <taxon>Tracheophyta</taxon>
        <taxon>Spermatophyta</taxon>
        <taxon>Magnoliopsida</taxon>
        <taxon>Magnoliidae</taxon>
        <taxon>Laurales</taxon>
        <taxon>Lauraceae</taxon>
        <taxon>Persea</taxon>
    </lineage>
</organism>
<protein>
    <submittedName>
        <fullName evidence="1">Uncharacterized protein</fullName>
    </submittedName>
</protein>
<proteinExistence type="predicted"/>
<comment type="caution">
    <text evidence="1">The sequence shown here is derived from an EMBL/GenBank/DDBJ whole genome shotgun (WGS) entry which is preliminary data.</text>
</comment>
<dbReference type="EMBL" id="CM056817">
    <property type="protein sequence ID" value="KAJ8620023.1"/>
    <property type="molecule type" value="Genomic_DNA"/>
</dbReference>